<dbReference type="EMBL" id="JAWQEG010006172">
    <property type="protein sequence ID" value="KAK3855545.1"/>
    <property type="molecule type" value="Genomic_DNA"/>
</dbReference>
<dbReference type="Proteomes" id="UP001286313">
    <property type="component" value="Unassembled WGS sequence"/>
</dbReference>
<protein>
    <submittedName>
        <fullName evidence="1">Uncharacterized protein</fullName>
    </submittedName>
</protein>
<sequence length="126" mass="13977">MSDVMDHRDDQKGRTRYRGLGFAITGARTVNQPVPWPATQTSPQCHHYLESRVGCWPGSTQKLCSASFSNWLPSFWHWPVIGCPRSSTGSRLAGLVPVLARNWLASFQPWIAIGCEANCLAVSSNF</sequence>
<gene>
    <name evidence="1" type="ORF">Pcinc_038056</name>
</gene>
<proteinExistence type="predicted"/>
<keyword evidence="2" id="KW-1185">Reference proteome</keyword>
<evidence type="ECO:0000313" key="1">
    <source>
        <dbReference type="EMBL" id="KAK3855545.1"/>
    </source>
</evidence>
<evidence type="ECO:0000313" key="2">
    <source>
        <dbReference type="Proteomes" id="UP001286313"/>
    </source>
</evidence>
<dbReference type="AlphaFoldDB" id="A0AAE1BRT6"/>
<organism evidence="1 2">
    <name type="scientific">Petrolisthes cinctipes</name>
    <name type="common">Flat porcelain crab</name>
    <dbReference type="NCBI Taxonomy" id="88211"/>
    <lineage>
        <taxon>Eukaryota</taxon>
        <taxon>Metazoa</taxon>
        <taxon>Ecdysozoa</taxon>
        <taxon>Arthropoda</taxon>
        <taxon>Crustacea</taxon>
        <taxon>Multicrustacea</taxon>
        <taxon>Malacostraca</taxon>
        <taxon>Eumalacostraca</taxon>
        <taxon>Eucarida</taxon>
        <taxon>Decapoda</taxon>
        <taxon>Pleocyemata</taxon>
        <taxon>Anomura</taxon>
        <taxon>Galatheoidea</taxon>
        <taxon>Porcellanidae</taxon>
        <taxon>Petrolisthes</taxon>
    </lineage>
</organism>
<comment type="caution">
    <text evidence="1">The sequence shown here is derived from an EMBL/GenBank/DDBJ whole genome shotgun (WGS) entry which is preliminary data.</text>
</comment>
<accession>A0AAE1BRT6</accession>
<name>A0AAE1BRT6_PETCI</name>
<reference evidence="1" key="1">
    <citation type="submission" date="2023-10" db="EMBL/GenBank/DDBJ databases">
        <title>Genome assemblies of two species of porcelain crab, Petrolisthes cinctipes and Petrolisthes manimaculis (Anomura: Porcellanidae).</title>
        <authorList>
            <person name="Angst P."/>
        </authorList>
    </citation>
    <scope>NUCLEOTIDE SEQUENCE</scope>
    <source>
        <strain evidence="1">PB745_01</strain>
        <tissue evidence="1">Gill</tissue>
    </source>
</reference>